<dbReference type="Pfam" id="PF25597">
    <property type="entry name" value="SH3_retrovirus"/>
    <property type="match status" value="1"/>
</dbReference>
<dbReference type="InterPro" id="IPR013103">
    <property type="entry name" value="RVT_2"/>
</dbReference>
<dbReference type="Pfam" id="PF22936">
    <property type="entry name" value="Pol_BBD"/>
    <property type="match status" value="1"/>
</dbReference>
<feature type="compositionally biased region" description="Basic and acidic residues" evidence="2">
    <location>
        <begin position="1073"/>
        <end position="1083"/>
    </location>
</feature>
<feature type="region of interest" description="Disordered" evidence="2">
    <location>
        <begin position="46"/>
        <end position="65"/>
    </location>
</feature>
<dbReference type="EMBL" id="CAADRP010001885">
    <property type="protein sequence ID" value="VFU55560.1"/>
    <property type="molecule type" value="Genomic_DNA"/>
</dbReference>
<dbReference type="InterPro" id="IPR001584">
    <property type="entry name" value="Integrase_cat-core"/>
</dbReference>
<reference evidence="4" key="1">
    <citation type="submission" date="2019-03" db="EMBL/GenBank/DDBJ databases">
        <authorList>
            <person name="Mank J."/>
            <person name="Almeida P."/>
        </authorList>
    </citation>
    <scope>NUCLEOTIDE SEQUENCE</scope>
    <source>
        <strain evidence="4">78183</strain>
    </source>
</reference>
<dbReference type="Pfam" id="PF07727">
    <property type="entry name" value="RVT_2"/>
    <property type="match status" value="1"/>
</dbReference>
<accession>A0A6N2MMQ6</accession>
<dbReference type="InterPro" id="IPR057670">
    <property type="entry name" value="SH3_retrovirus"/>
</dbReference>
<feature type="region of interest" description="Disordered" evidence="2">
    <location>
        <begin position="1054"/>
        <end position="1128"/>
    </location>
</feature>
<dbReference type="CDD" id="cd09272">
    <property type="entry name" value="RNase_HI_RT_Ty1"/>
    <property type="match status" value="1"/>
</dbReference>
<dbReference type="SUPFAM" id="SSF56672">
    <property type="entry name" value="DNA/RNA polymerases"/>
    <property type="match status" value="1"/>
</dbReference>
<dbReference type="GO" id="GO:0003676">
    <property type="term" value="F:nucleic acid binding"/>
    <property type="evidence" value="ECO:0007669"/>
    <property type="project" value="InterPro"/>
</dbReference>
<evidence type="ECO:0000313" key="4">
    <source>
        <dbReference type="EMBL" id="VFU55560.1"/>
    </source>
</evidence>
<organism evidence="4">
    <name type="scientific">Salix viminalis</name>
    <name type="common">Common osier</name>
    <name type="synonym">Basket willow</name>
    <dbReference type="NCBI Taxonomy" id="40686"/>
    <lineage>
        <taxon>Eukaryota</taxon>
        <taxon>Viridiplantae</taxon>
        <taxon>Streptophyta</taxon>
        <taxon>Embryophyta</taxon>
        <taxon>Tracheophyta</taxon>
        <taxon>Spermatophyta</taxon>
        <taxon>Magnoliopsida</taxon>
        <taxon>eudicotyledons</taxon>
        <taxon>Gunneridae</taxon>
        <taxon>Pentapetalae</taxon>
        <taxon>rosids</taxon>
        <taxon>fabids</taxon>
        <taxon>Malpighiales</taxon>
        <taxon>Salicaceae</taxon>
        <taxon>Saliceae</taxon>
        <taxon>Salix</taxon>
    </lineage>
</organism>
<dbReference type="Gene3D" id="3.30.420.10">
    <property type="entry name" value="Ribonuclease H-like superfamily/Ribonuclease H"/>
    <property type="match status" value="1"/>
</dbReference>
<keyword evidence="1" id="KW-0378">Hydrolase</keyword>
<feature type="compositionally biased region" description="Polar residues" evidence="2">
    <location>
        <begin position="1084"/>
        <end position="1095"/>
    </location>
</feature>
<name>A0A6N2MMQ6_SALVM</name>
<dbReference type="InterPro" id="IPR012337">
    <property type="entry name" value="RNaseH-like_sf"/>
</dbReference>
<sequence>MASPDVDSPWLCAASESFGGCFNIQIDEIKSTNNVNVLEAPTSSVYDTRNIPKPPPYPSTTSKTTSHYKRISASCSVPKETKDTWDRLFKEAYGSDSKYPKFFPLSFEKAASADNKIPQRNLMAIPTDLAETMAAPTDLVEQNQQGTEAILEDLTARMTQALRQSLNPTPAVTYDAATPITIKLNGTNYALWSQIVEMYISGKDKLGYINGDLPQPETNDPTFRRWRTENSIVKGWLINSMDPSLVGNFIRFPTAKQVWESIATTYFDGNDKSQVYDLKRRVTRMKQNGQSIEAYYNGLQGLWREIDYRRPNPMECAIDVQRHNNLIQEDRVYVFLDGLDDRLDKIRGDVLQLQPFPSVEQAYAYVRREDIRQSVMLETNGGPTASVMATKSGKPNQMLRMTKRGPGYAATGGSKNLSGGLGCSHCGNAKHTRETCFKLHGYPEWWSEFKAKKSQEANGGVGRAAIAYAEPHLSLIPRVETKADTASNGSDQGNSCCYTSSTCVVSPKQKDDDWIVDSGATDHMTYNPDDLDDYITPRKNNISNANGVMYPVTGAGTVQLSPSISLTNTLLVPSLTTKLISVGQATEDLNCIVLMYPTFCLFQDILTKKIIGRGTKREGLYYIDEFSIGKINMVKNSTTAQEKHIRLWHARLGHPSFSYMRQLFPDLFSSQKHLELKCDTCIFAKSHHVSFPASYNKSDIPFALIHSDVWGPSPITTVHGVRWFVTFIDDCTRMTWIYLLKNKNEVFGVFCAFHAMIQNQFSAKIRILRSDNGGEYVNQDFVKYFHNAGLLHEFSCSQTPQQNGVAERKNRHILETARALLIGANVPHSYWDKAVVIAVHLMNRMPSKVLEFKTPLQVLATHTTLPSILMLPPRVFGCVAFVHLHKNQRNKLDACADRCIFLGYGASKKGYCCYNPVTKRTYITMDVTFSEAENYYSPVSTSQLQGETWTEEEKWWSCPNIEPIPALPESDVTGNAGDEEMGILPIHADEERDIGAVDIRAVINVERVDDEDATGTPSEDMKNNNKAATGEEEMGDEDLLADLAVDIVDKEAEMEIETEHTSSSKTPLLSVLDDDHSSPENIHEVNSLSPSSNPVLDTPVGYKLPARKNRGKPPARYSPSTEGKQSKYPISNHVTTQMLNKPLRDFTNKLLAHHIPHEIQEALADPKWARAVEEEMEALTKNKTWELIPLPKGKKTVGSDGTIERFKARLVAKGYTQTYGVDYQETFSPVAKLNTVRVLLSLAANLDWPLHQFDVKNAFLHGELEEEVYMDIPPGYTSSPDTGIVCKLQKALYGLKQSPRAWFGRFSMAMKKYGFQQSNSDHTLFLKQRQGKVTALIICVDDMIITGDDTEEILKLQEQLATEFEMKNLGGLKYFLGIEVARSNRGIFLSQRKYVLDLLTEVGMLDCKPADTPMIQNQKFGDSTERASTNKERYQRLVGKLIYLSHTRPDICYAVSIVSKFMHCPNEEHMDAVTRILRYLKSAPGRGLLFSRNGHLAVEGYTDADWAGSISDRKSTLGYFTFVGGNLVTWRSKKQKVVALSSAEAEFRGMAKGLCELLWLKRLLSEIGFSPESKMNLYCDNKAAIEISHNPVQHDRTKHIEIDRHFIKQNLEEGVINFPFVRSENQLADILTKAVSSKIFQNSLDKLGIEDIFAPT</sequence>
<dbReference type="PROSITE" id="PS50994">
    <property type="entry name" value="INTEGRASE"/>
    <property type="match status" value="1"/>
</dbReference>
<evidence type="ECO:0000256" key="1">
    <source>
        <dbReference type="ARBA" id="ARBA00022750"/>
    </source>
</evidence>
<dbReference type="InterPro" id="IPR054722">
    <property type="entry name" value="PolX-like_BBD"/>
</dbReference>
<dbReference type="PANTHER" id="PTHR11439">
    <property type="entry name" value="GAG-POL-RELATED RETROTRANSPOSON"/>
    <property type="match status" value="1"/>
</dbReference>
<evidence type="ECO:0000256" key="2">
    <source>
        <dbReference type="SAM" id="MobiDB-lite"/>
    </source>
</evidence>
<dbReference type="InterPro" id="IPR025724">
    <property type="entry name" value="GAG-pre-integrase_dom"/>
</dbReference>
<dbReference type="InterPro" id="IPR029472">
    <property type="entry name" value="Copia-like_N"/>
</dbReference>
<dbReference type="SUPFAM" id="SSF53098">
    <property type="entry name" value="Ribonuclease H-like"/>
    <property type="match status" value="1"/>
</dbReference>
<dbReference type="Pfam" id="PF13976">
    <property type="entry name" value="gag_pre-integrs"/>
    <property type="match status" value="1"/>
</dbReference>
<dbReference type="GO" id="GO:0004190">
    <property type="term" value="F:aspartic-type endopeptidase activity"/>
    <property type="evidence" value="ECO:0007669"/>
    <property type="project" value="UniProtKB-KW"/>
</dbReference>
<protein>
    <recommendedName>
        <fullName evidence="3">Integrase catalytic domain-containing protein</fullName>
    </recommendedName>
</protein>
<dbReference type="PANTHER" id="PTHR11439:SF467">
    <property type="entry name" value="INTEGRASE CATALYTIC DOMAIN-CONTAINING PROTEIN"/>
    <property type="match status" value="1"/>
</dbReference>
<feature type="domain" description="Integrase catalytic" evidence="3">
    <location>
        <begin position="697"/>
        <end position="863"/>
    </location>
</feature>
<keyword evidence="1" id="KW-0645">Protease</keyword>
<gene>
    <name evidence="4" type="ORF">SVIM_LOCUS394627</name>
</gene>
<dbReference type="InterPro" id="IPR036397">
    <property type="entry name" value="RNaseH_sf"/>
</dbReference>
<dbReference type="GO" id="GO:0015074">
    <property type="term" value="P:DNA integration"/>
    <property type="evidence" value="ECO:0007669"/>
    <property type="project" value="InterPro"/>
</dbReference>
<feature type="compositionally biased region" description="Polar residues" evidence="2">
    <location>
        <begin position="1118"/>
        <end position="1128"/>
    </location>
</feature>
<keyword evidence="1" id="KW-0064">Aspartyl protease</keyword>
<dbReference type="Pfam" id="PF14244">
    <property type="entry name" value="Retrotran_gag_3"/>
    <property type="match status" value="1"/>
</dbReference>
<dbReference type="Pfam" id="PF00665">
    <property type="entry name" value="rve"/>
    <property type="match status" value="1"/>
</dbReference>
<evidence type="ECO:0000259" key="3">
    <source>
        <dbReference type="PROSITE" id="PS50994"/>
    </source>
</evidence>
<feature type="region of interest" description="Disordered" evidence="2">
    <location>
        <begin position="1008"/>
        <end position="1034"/>
    </location>
</feature>
<proteinExistence type="predicted"/>
<dbReference type="InterPro" id="IPR043502">
    <property type="entry name" value="DNA/RNA_pol_sf"/>
</dbReference>